<proteinExistence type="predicted"/>
<accession>A0A559TJR1</accession>
<evidence type="ECO:0000313" key="2">
    <source>
        <dbReference type="EMBL" id="TVZ74796.1"/>
    </source>
</evidence>
<dbReference type="Proteomes" id="UP000319824">
    <property type="component" value="Unassembled WGS sequence"/>
</dbReference>
<reference evidence="2 3" key="1">
    <citation type="submission" date="2019-06" db="EMBL/GenBank/DDBJ databases">
        <title>Pac Bio to generate improved reference genome sequences for organisms with transposon mutant libraries (support for FEBA project).</title>
        <authorList>
            <person name="Blow M."/>
        </authorList>
    </citation>
    <scope>NUCLEOTIDE SEQUENCE [LARGE SCALE GENOMIC DNA]</scope>
    <source>
        <strain evidence="2 3">USDA 1844</strain>
    </source>
</reference>
<gene>
    <name evidence="2" type="ORF">BCL32_0109</name>
</gene>
<dbReference type="EMBL" id="VISO01000001">
    <property type="protein sequence ID" value="TVZ74796.1"/>
    <property type="molecule type" value="Genomic_DNA"/>
</dbReference>
<dbReference type="AlphaFoldDB" id="A0A559TJR1"/>
<name>A0A559TJR1_9HYPH</name>
<protein>
    <submittedName>
        <fullName evidence="2">Uncharacterized protein</fullName>
    </submittedName>
</protein>
<sequence length="59" mass="6546">MVNIVSLIKIPSFPGNPELEPDPNHHTPPIQAPPFRSLPPDQPDPPIRLRLKVLPPRSA</sequence>
<organism evidence="2 3">
    <name type="scientific">Rhizobium mongolense USDA 1844</name>
    <dbReference type="NCBI Taxonomy" id="1079460"/>
    <lineage>
        <taxon>Bacteria</taxon>
        <taxon>Pseudomonadati</taxon>
        <taxon>Pseudomonadota</taxon>
        <taxon>Alphaproteobacteria</taxon>
        <taxon>Hyphomicrobiales</taxon>
        <taxon>Rhizobiaceae</taxon>
        <taxon>Rhizobium/Agrobacterium group</taxon>
        <taxon>Rhizobium</taxon>
    </lineage>
</organism>
<feature type="region of interest" description="Disordered" evidence="1">
    <location>
        <begin position="12"/>
        <end position="59"/>
    </location>
</feature>
<comment type="caution">
    <text evidence="2">The sequence shown here is derived from an EMBL/GenBank/DDBJ whole genome shotgun (WGS) entry which is preliminary data.</text>
</comment>
<evidence type="ECO:0000256" key="1">
    <source>
        <dbReference type="SAM" id="MobiDB-lite"/>
    </source>
</evidence>
<evidence type="ECO:0000313" key="3">
    <source>
        <dbReference type="Proteomes" id="UP000319824"/>
    </source>
</evidence>
<feature type="compositionally biased region" description="Pro residues" evidence="1">
    <location>
        <begin position="30"/>
        <end position="46"/>
    </location>
</feature>